<evidence type="ECO:0000313" key="5">
    <source>
        <dbReference type="EMBL" id="KAH9361594.1"/>
    </source>
</evidence>
<keyword evidence="6" id="KW-1185">Reference proteome</keyword>
<feature type="transmembrane region" description="Helical" evidence="3">
    <location>
        <begin position="348"/>
        <end position="370"/>
    </location>
</feature>
<dbReference type="PROSITE" id="PS50850">
    <property type="entry name" value="MFS"/>
    <property type="match status" value="1"/>
</dbReference>
<reference evidence="5 6" key="1">
    <citation type="journal article" date="2020" name="Cell">
        <title>Large-Scale Comparative Analyses of Tick Genomes Elucidate Their Genetic Diversity and Vector Capacities.</title>
        <authorList>
            <consortium name="Tick Genome and Microbiome Consortium (TIGMIC)"/>
            <person name="Jia N."/>
            <person name="Wang J."/>
            <person name="Shi W."/>
            <person name="Du L."/>
            <person name="Sun Y."/>
            <person name="Zhan W."/>
            <person name="Jiang J.F."/>
            <person name="Wang Q."/>
            <person name="Zhang B."/>
            <person name="Ji P."/>
            <person name="Bell-Sakyi L."/>
            <person name="Cui X.M."/>
            <person name="Yuan T.T."/>
            <person name="Jiang B.G."/>
            <person name="Yang W.F."/>
            <person name="Lam T.T."/>
            <person name="Chang Q.C."/>
            <person name="Ding S.J."/>
            <person name="Wang X.J."/>
            <person name="Zhu J.G."/>
            <person name="Ruan X.D."/>
            <person name="Zhao L."/>
            <person name="Wei J.T."/>
            <person name="Ye R.Z."/>
            <person name="Que T.C."/>
            <person name="Du C.H."/>
            <person name="Zhou Y.H."/>
            <person name="Cheng J.X."/>
            <person name="Dai P.F."/>
            <person name="Guo W.B."/>
            <person name="Han X.H."/>
            <person name="Huang E.J."/>
            <person name="Li L.F."/>
            <person name="Wei W."/>
            <person name="Gao Y.C."/>
            <person name="Liu J.Z."/>
            <person name="Shao H.Z."/>
            <person name="Wang X."/>
            <person name="Wang C.C."/>
            <person name="Yang T.C."/>
            <person name="Huo Q.B."/>
            <person name="Li W."/>
            <person name="Chen H.Y."/>
            <person name="Chen S.E."/>
            <person name="Zhou L.G."/>
            <person name="Ni X.B."/>
            <person name="Tian J.H."/>
            <person name="Sheng Y."/>
            <person name="Liu T."/>
            <person name="Pan Y.S."/>
            <person name="Xia L.Y."/>
            <person name="Li J."/>
            <person name="Zhao F."/>
            <person name="Cao W.C."/>
        </authorList>
    </citation>
    <scope>NUCLEOTIDE SEQUENCE [LARGE SCALE GENOMIC DNA]</scope>
    <source>
        <strain evidence="5">HaeL-2018</strain>
    </source>
</reference>
<comment type="caution">
    <text evidence="5">The sequence shown here is derived from an EMBL/GenBank/DDBJ whole genome shotgun (WGS) entry which is preliminary data.</text>
</comment>
<dbReference type="EMBL" id="JABSTR010000001">
    <property type="protein sequence ID" value="KAH9361594.1"/>
    <property type="molecule type" value="Genomic_DNA"/>
</dbReference>
<feature type="compositionally biased region" description="Basic and acidic residues" evidence="2">
    <location>
        <begin position="109"/>
        <end position="118"/>
    </location>
</feature>
<accession>A0A9J6FEW8</accession>
<evidence type="ECO:0000256" key="3">
    <source>
        <dbReference type="SAM" id="Phobius"/>
    </source>
</evidence>
<feature type="transmembrane region" description="Helical" evidence="3">
    <location>
        <begin position="38"/>
        <end position="61"/>
    </location>
</feature>
<feature type="region of interest" description="Disordered" evidence="2">
    <location>
        <begin position="147"/>
        <end position="170"/>
    </location>
</feature>
<dbReference type="AlphaFoldDB" id="A0A9J6FEW8"/>
<dbReference type="SUPFAM" id="SSF103473">
    <property type="entry name" value="MFS general substrate transporter"/>
    <property type="match status" value="1"/>
</dbReference>
<name>A0A9J6FEW8_HAELO</name>
<keyword evidence="3" id="KW-1133">Transmembrane helix</keyword>
<dbReference type="PANTHER" id="PTHR11360">
    <property type="entry name" value="MONOCARBOXYLATE TRANSPORTER"/>
    <property type="match status" value="1"/>
</dbReference>
<sequence length="405" mass="43116">MVHHFDKYRATALALISGSVDVSGMLTPSLVQLFIDKYAFSGCLLLLGGLSLNLFIACIFLKRPEGQRPANEAVCDEQQTAIESSGMEGSQTTVIPEAVTSLKSSLTGRGDHSPHEEGSGNAVKLQHSRGDVRTWLKSTVSLAMVHARPSKSSPGDNARDAEMPGMHLPDKVNMMKQPSSLDLYTRFTETSESGHFDSPRHKFGEAVVQLEKIAKSQEAEDSGDAAQPEASVVGEPPTRTAATKASGFLQKLWAVSTAYTWMVCLSKGAANFSSYTFSLVIVDYAHDSGVLGQKAALLSALFSLGCLIATLLTGPAVDRAWISKYAAMMLSCVVQAGALVASSAWRSFAVLAVCSFLAGVGRGVRCFLFPVLISERCSLDDLPAALSLMNAACSIALFLRTPLIG</sequence>
<evidence type="ECO:0000259" key="4">
    <source>
        <dbReference type="PROSITE" id="PS50850"/>
    </source>
</evidence>
<feature type="region of interest" description="Disordered" evidence="2">
    <location>
        <begin position="103"/>
        <end position="127"/>
    </location>
</feature>
<dbReference type="VEuPathDB" id="VectorBase:HLOH_055152"/>
<dbReference type="Gene3D" id="1.20.1250.20">
    <property type="entry name" value="MFS general substrate transporter like domains"/>
    <property type="match status" value="1"/>
</dbReference>
<dbReference type="InterPro" id="IPR036259">
    <property type="entry name" value="MFS_trans_sf"/>
</dbReference>
<feature type="transmembrane region" description="Helical" evidence="3">
    <location>
        <begin position="12"/>
        <end position="32"/>
    </location>
</feature>
<dbReference type="GO" id="GO:0008028">
    <property type="term" value="F:monocarboxylic acid transmembrane transporter activity"/>
    <property type="evidence" value="ECO:0007669"/>
    <property type="project" value="TreeGrafter"/>
</dbReference>
<evidence type="ECO:0000256" key="2">
    <source>
        <dbReference type="SAM" id="MobiDB-lite"/>
    </source>
</evidence>
<dbReference type="InterPro" id="IPR020846">
    <property type="entry name" value="MFS_dom"/>
</dbReference>
<keyword evidence="3" id="KW-0812">Transmembrane</keyword>
<keyword evidence="3" id="KW-0472">Membrane</keyword>
<feature type="transmembrane region" description="Helical" evidence="3">
    <location>
        <begin position="295"/>
        <end position="316"/>
    </location>
</feature>
<dbReference type="PANTHER" id="PTHR11360:SF303">
    <property type="entry name" value="MAJOR FACILITATOR SUPERFAMILY (MFS) PROFILE DOMAIN-CONTAINING PROTEIN"/>
    <property type="match status" value="1"/>
</dbReference>
<evidence type="ECO:0000256" key="1">
    <source>
        <dbReference type="ARBA" id="ARBA00004141"/>
    </source>
</evidence>
<dbReference type="OrthoDB" id="6507825at2759"/>
<evidence type="ECO:0000313" key="6">
    <source>
        <dbReference type="Proteomes" id="UP000821853"/>
    </source>
</evidence>
<gene>
    <name evidence="5" type="ORF">HPB48_001471</name>
</gene>
<comment type="subcellular location">
    <subcellularLocation>
        <location evidence="1">Membrane</location>
        <topology evidence="1">Multi-pass membrane protein</topology>
    </subcellularLocation>
</comment>
<feature type="domain" description="Major facilitator superfamily (MFS) profile" evidence="4">
    <location>
        <begin position="259"/>
        <end position="405"/>
    </location>
</feature>
<feature type="region of interest" description="Disordered" evidence="2">
    <location>
        <begin position="215"/>
        <end position="238"/>
    </location>
</feature>
<dbReference type="InterPro" id="IPR050327">
    <property type="entry name" value="Proton-linked_MCT"/>
</dbReference>
<organism evidence="5 6">
    <name type="scientific">Haemaphysalis longicornis</name>
    <name type="common">Bush tick</name>
    <dbReference type="NCBI Taxonomy" id="44386"/>
    <lineage>
        <taxon>Eukaryota</taxon>
        <taxon>Metazoa</taxon>
        <taxon>Ecdysozoa</taxon>
        <taxon>Arthropoda</taxon>
        <taxon>Chelicerata</taxon>
        <taxon>Arachnida</taxon>
        <taxon>Acari</taxon>
        <taxon>Parasitiformes</taxon>
        <taxon>Ixodida</taxon>
        <taxon>Ixodoidea</taxon>
        <taxon>Ixodidae</taxon>
        <taxon>Haemaphysalinae</taxon>
        <taxon>Haemaphysalis</taxon>
    </lineage>
</organism>
<proteinExistence type="predicted"/>
<dbReference type="GO" id="GO:0016020">
    <property type="term" value="C:membrane"/>
    <property type="evidence" value="ECO:0007669"/>
    <property type="project" value="UniProtKB-SubCell"/>
</dbReference>
<protein>
    <recommendedName>
        <fullName evidence="4">Major facilitator superfamily (MFS) profile domain-containing protein</fullName>
    </recommendedName>
</protein>
<dbReference type="Proteomes" id="UP000821853">
    <property type="component" value="Chromosome 1"/>
</dbReference>
<dbReference type="OMA" id="HHFDKYR"/>